<protein>
    <submittedName>
        <fullName evidence="1">Uncharacterized protein</fullName>
    </submittedName>
</protein>
<keyword evidence="2" id="KW-1185">Reference proteome</keyword>
<dbReference type="AlphaFoldDB" id="A0A2U2BBS7"/>
<accession>A0A2U2BBS7</accession>
<reference evidence="1 2" key="1">
    <citation type="submission" date="2018-05" db="EMBL/GenBank/DDBJ databases">
        <title>Marinilabilia rubrum sp. nov., isolated from saltern sediment.</title>
        <authorList>
            <person name="Zhang R."/>
        </authorList>
    </citation>
    <scope>NUCLEOTIDE SEQUENCE [LARGE SCALE GENOMIC DNA]</scope>
    <source>
        <strain evidence="1 2">WTE16</strain>
    </source>
</reference>
<dbReference type="Proteomes" id="UP000244956">
    <property type="component" value="Unassembled WGS sequence"/>
</dbReference>
<evidence type="ECO:0000313" key="1">
    <source>
        <dbReference type="EMBL" id="PWE00487.1"/>
    </source>
</evidence>
<organism evidence="1 2">
    <name type="scientific">Marinilabilia rubra</name>
    <dbReference type="NCBI Taxonomy" id="2162893"/>
    <lineage>
        <taxon>Bacteria</taxon>
        <taxon>Pseudomonadati</taxon>
        <taxon>Bacteroidota</taxon>
        <taxon>Bacteroidia</taxon>
        <taxon>Marinilabiliales</taxon>
        <taxon>Marinilabiliaceae</taxon>
        <taxon>Marinilabilia</taxon>
    </lineage>
</organism>
<comment type="caution">
    <text evidence="1">The sequence shown here is derived from an EMBL/GenBank/DDBJ whole genome shotgun (WGS) entry which is preliminary data.</text>
</comment>
<proteinExistence type="predicted"/>
<dbReference type="EMBL" id="QEWP01000003">
    <property type="protein sequence ID" value="PWE00487.1"/>
    <property type="molecule type" value="Genomic_DNA"/>
</dbReference>
<sequence length="70" mass="8184">MQFVFRLEFRVVFSCIETGILKEKGEIFEKDRMHGREGIEPGVLGLKAQIILAQRHRLGFMNKGWIFFAL</sequence>
<gene>
    <name evidence="1" type="ORF">DDZ16_06040</name>
</gene>
<evidence type="ECO:0000313" key="2">
    <source>
        <dbReference type="Proteomes" id="UP000244956"/>
    </source>
</evidence>
<name>A0A2U2BBS7_9BACT</name>